<organism evidence="1 2">
    <name type="scientific">Paenibacillus alba</name>
    <dbReference type="NCBI Taxonomy" id="1197127"/>
    <lineage>
        <taxon>Bacteria</taxon>
        <taxon>Bacillati</taxon>
        <taxon>Bacillota</taxon>
        <taxon>Bacilli</taxon>
        <taxon>Bacillales</taxon>
        <taxon>Paenibacillaceae</taxon>
        <taxon>Paenibacillus</taxon>
    </lineage>
</organism>
<name>A0ABU6FWK9_9BACL</name>
<proteinExistence type="predicted"/>
<keyword evidence="2" id="KW-1185">Reference proteome</keyword>
<evidence type="ECO:0000313" key="1">
    <source>
        <dbReference type="EMBL" id="MEC0226281.1"/>
    </source>
</evidence>
<evidence type="ECO:0000313" key="2">
    <source>
        <dbReference type="Proteomes" id="UP001338137"/>
    </source>
</evidence>
<dbReference type="Proteomes" id="UP001338137">
    <property type="component" value="Unassembled WGS sequence"/>
</dbReference>
<sequence>MPTSEPAIVKLSQWDALILESLKTQGWPTEELLQRVQAGNLPVDDSKFQFDYARLTELSANDPMMFEHAVRHGYQIKYNTLRGIASWLLLAFGQEAKLHLEPGNESVVAYLNAKEYNSLTAVLSYGWVVSGEHAASPETRSTYVIETLYSVHKK</sequence>
<dbReference type="EMBL" id="JARLKY010000009">
    <property type="protein sequence ID" value="MEC0226281.1"/>
    <property type="molecule type" value="Genomic_DNA"/>
</dbReference>
<dbReference type="RefSeq" id="WP_326070675.1">
    <property type="nucleotide sequence ID" value="NZ_JARLKY010000009.1"/>
</dbReference>
<reference evidence="1 2" key="1">
    <citation type="submission" date="2023-03" db="EMBL/GenBank/DDBJ databases">
        <title>Bacillus Genome Sequencing.</title>
        <authorList>
            <person name="Dunlap C."/>
        </authorList>
    </citation>
    <scope>NUCLEOTIDE SEQUENCE [LARGE SCALE GENOMIC DNA]</scope>
    <source>
        <strain evidence="1 2">BD-533</strain>
    </source>
</reference>
<accession>A0ABU6FWK9</accession>
<comment type="caution">
    <text evidence="1">The sequence shown here is derived from an EMBL/GenBank/DDBJ whole genome shotgun (WGS) entry which is preliminary data.</text>
</comment>
<protein>
    <submittedName>
        <fullName evidence="1">Uncharacterized protein</fullName>
    </submittedName>
</protein>
<gene>
    <name evidence="1" type="ORF">P4I72_04035</name>
</gene>